<dbReference type="OrthoDB" id="2789670at2759"/>
<reference evidence="1 2" key="1">
    <citation type="journal article" date="2019" name="Nat. Ecol. Evol.">
        <title>Megaphylogeny resolves global patterns of mushroom evolution.</title>
        <authorList>
            <person name="Varga T."/>
            <person name="Krizsan K."/>
            <person name="Foldi C."/>
            <person name="Dima B."/>
            <person name="Sanchez-Garcia M."/>
            <person name="Sanchez-Ramirez S."/>
            <person name="Szollosi G.J."/>
            <person name="Szarkandi J.G."/>
            <person name="Papp V."/>
            <person name="Albert L."/>
            <person name="Andreopoulos W."/>
            <person name="Angelini C."/>
            <person name="Antonin V."/>
            <person name="Barry K.W."/>
            <person name="Bougher N.L."/>
            <person name="Buchanan P."/>
            <person name="Buyck B."/>
            <person name="Bense V."/>
            <person name="Catcheside P."/>
            <person name="Chovatia M."/>
            <person name="Cooper J."/>
            <person name="Damon W."/>
            <person name="Desjardin D."/>
            <person name="Finy P."/>
            <person name="Geml J."/>
            <person name="Haridas S."/>
            <person name="Hughes K."/>
            <person name="Justo A."/>
            <person name="Karasinski D."/>
            <person name="Kautmanova I."/>
            <person name="Kiss B."/>
            <person name="Kocsube S."/>
            <person name="Kotiranta H."/>
            <person name="LaButti K.M."/>
            <person name="Lechner B.E."/>
            <person name="Liimatainen K."/>
            <person name="Lipzen A."/>
            <person name="Lukacs Z."/>
            <person name="Mihaltcheva S."/>
            <person name="Morgado L.N."/>
            <person name="Niskanen T."/>
            <person name="Noordeloos M.E."/>
            <person name="Ohm R.A."/>
            <person name="Ortiz-Santana B."/>
            <person name="Ovrebo C."/>
            <person name="Racz N."/>
            <person name="Riley R."/>
            <person name="Savchenko A."/>
            <person name="Shiryaev A."/>
            <person name="Soop K."/>
            <person name="Spirin V."/>
            <person name="Szebenyi C."/>
            <person name="Tomsovsky M."/>
            <person name="Tulloss R.E."/>
            <person name="Uehling J."/>
            <person name="Grigoriev I.V."/>
            <person name="Vagvolgyi C."/>
            <person name="Papp T."/>
            <person name="Martin F.M."/>
            <person name="Miettinen O."/>
            <person name="Hibbett D.S."/>
            <person name="Nagy L.G."/>
        </authorList>
    </citation>
    <scope>NUCLEOTIDE SEQUENCE [LARGE SCALE GENOMIC DNA]</scope>
    <source>
        <strain evidence="1 2">CBS 962.96</strain>
    </source>
</reference>
<keyword evidence="2" id="KW-1185">Reference proteome</keyword>
<organism evidence="1 2">
    <name type="scientific">Dendrothele bispora (strain CBS 962.96)</name>
    <dbReference type="NCBI Taxonomy" id="1314807"/>
    <lineage>
        <taxon>Eukaryota</taxon>
        <taxon>Fungi</taxon>
        <taxon>Dikarya</taxon>
        <taxon>Basidiomycota</taxon>
        <taxon>Agaricomycotina</taxon>
        <taxon>Agaricomycetes</taxon>
        <taxon>Agaricomycetidae</taxon>
        <taxon>Agaricales</taxon>
        <taxon>Agaricales incertae sedis</taxon>
        <taxon>Dendrothele</taxon>
    </lineage>
</organism>
<gene>
    <name evidence="1" type="ORF">K435DRAFT_664945</name>
</gene>
<dbReference type="EMBL" id="ML179183">
    <property type="protein sequence ID" value="THU96152.1"/>
    <property type="molecule type" value="Genomic_DNA"/>
</dbReference>
<sequence length="70" mass="7699">IFIQIAFLLWAFDIKPGKDAKGNIVLPDPMDGIGNGLIFRPSEFPCVITPRFPDVPSLVAEAKELHGYSD</sequence>
<protein>
    <submittedName>
        <fullName evidence="1">Uncharacterized protein</fullName>
    </submittedName>
</protein>
<accession>A0A4S8M234</accession>
<name>A0A4S8M234_DENBC</name>
<evidence type="ECO:0000313" key="1">
    <source>
        <dbReference type="EMBL" id="THU96152.1"/>
    </source>
</evidence>
<feature type="non-terminal residue" evidence="1">
    <location>
        <position position="1"/>
    </location>
</feature>
<proteinExistence type="predicted"/>
<dbReference type="AlphaFoldDB" id="A0A4S8M234"/>
<evidence type="ECO:0000313" key="2">
    <source>
        <dbReference type="Proteomes" id="UP000297245"/>
    </source>
</evidence>
<dbReference type="Proteomes" id="UP000297245">
    <property type="component" value="Unassembled WGS sequence"/>
</dbReference>